<dbReference type="EMBL" id="FLUA01000053">
    <property type="protein sequence ID" value="SBV67177.1"/>
    <property type="molecule type" value="Genomic_DNA"/>
</dbReference>
<sequence length="47" mass="5086">MKPLLVSLTPLPLLFTANGFAVTLAFAANSAMSFTLLIEQANILEYE</sequence>
<organism evidence="1">
    <name type="scientific">uncultured Citrobacter sp</name>
    <dbReference type="NCBI Taxonomy" id="200446"/>
    <lineage>
        <taxon>Bacteria</taxon>
        <taxon>Pseudomonadati</taxon>
        <taxon>Pseudomonadota</taxon>
        <taxon>Gammaproteobacteria</taxon>
        <taxon>Enterobacterales</taxon>
        <taxon>Enterobacteriaceae</taxon>
        <taxon>Citrobacter</taxon>
        <taxon>environmental samples</taxon>
    </lineage>
</organism>
<protein>
    <submittedName>
        <fullName evidence="1">Uncharacterized protein</fullName>
    </submittedName>
</protein>
<reference evidence="1" key="1">
    <citation type="submission" date="2016-04" db="EMBL/GenBank/DDBJ databases">
        <authorList>
            <person name="Evans L.H."/>
            <person name="Alamgir A."/>
            <person name="Owens N."/>
            <person name="Weber N.D."/>
            <person name="Virtaneva K."/>
            <person name="Barbian K."/>
            <person name="Babar A."/>
            <person name="Rosenke K."/>
        </authorList>
    </citation>
    <scope>NUCLEOTIDE SEQUENCE</scope>
    <source>
        <strain evidence="1">86-2</strain>
    </source>
</reference>
<evidence type="ECO:0000313" key="1">
    <source>
        <dbReference type="EMBL" id="SBV67177.1"/>
    </source>
</evidence>
<dbReference type="AlphaFoldDB" id="A0A212IL88"/>
<proteinExistence type="predicted"/>
<name>A0A212IL88_9ENTR</name>
<accession>A0A212IL88</accession>
<gene>
    <name evidence="1" type="ORF">KL86CIT2_530012</name>
</gene>